<evidence type="ECO:0000313" key="2">
    <source>
        <dbReference type="EMBL" id="CAD8149268.1"/>
    </source>
</evidence>
<dbReference type="AlphaFoldDB" id="A0A8S1TBS3"/>
<organism evidence="2 3">
    <name type="scientific">Paramecium pentaurelia</name>
    <dbReference type="NCBI Taxonomy" id="43138"/>
    <lineage>
        <taxon>Eukaryota</taxon>
        <taxon>Sar</taxon>
        <taxon>Alveolata</taxon>
        <taxon>Ciliophora</taxon>
        <taxon>Intramacronucleata</taxon>
        <taxon>Oligohymenophorea</taxon>
        <taxon>Peniculida</taxon>
        <taxon>Parameciidae</taxon>
        <taxon>Paramecium</taxon>
    </lineage>
</organism>
<sequence>MKPSKQQQQLQQSFASSKQNFIAKNQSNEKQYIQNNQIKEQRPSIAQNKPQNIQNTSYIRIIENFENDNKENLYQKLVKKMDVQRKNDDNQGIGKNQKQKKKITLDVEQNQKQRSYSALPILKRWSPTENMNQTQSNQFWKPHSNENEQSTSIKKFDKKQLYFAYFWIDQNFNSFMPTFCPLNQENLDKCYNQLLHLLKYNFD</sequence>
<gene>
    <name evidence="2" type="ORF">PPENT_87.1.T0190024</name>
</gene>
<reference evidence="2" key="1">
    <citation type="submission" date="2021-01" db="EMBL/GenBank/DDBJ databases">
        <authorList>
            <consortium name="Genoscope - CEA"/>
            <person name="William W."/>
        </authorList>
    </citation>
    <scope>NUCLEOTIDE SEQUENCE</scope>
</reference>
<evidence type="ECO:0000256" key="1">
    <source>
        <dbReference type="SAM" id="MobiDB-lite"/>
    </source>
</evidence>
<keyword evidence="3" id="KW-1185">Reference proteome</keyword>
<evidence type="ECO:0000313" key="3">
    <source>
        <dbReference type="Proteomes" id="UP000689195"/>
    </source>
</evidence>
<dbReference type="EMBL" id="CAJJDO010000019">
    <property type="protein sequence ID" value="CAD8149268.1"/>
    <property type="molecule type" value="Genomic_DNA"/>
</dbReference>
<protein>
    <submittedName>
        <fullName evidence="2">Uncharacterized protein</fullName>
    </submittedName>
</protein>
<accession>A0A8S1TBS3</accession>
<feature type="compositionally biased region" description="Polar residues" evidence="1">
    <location>
        <begin position="20"/>
        <end position="51"/>
    </location>
</feature>
<comment type="caution">
    <text evidence="2">The sequence shown here is derived from an EMBL/GenBank/DDBJ whole genome shotgun (WGS) entry which is preliminary data.</text>
</comment>
<feature type="region of interest" description="Disordered" evidence="1">
    <location>
        <begin position="85"/>
        <end position="109"/>
    </location>
</feature>
<feature type="region of interest" description="Disordered" evidence="1">
    <location>
        <begin position="1"/>
        <end position="51"/>
    </location>
</feature>
<dbReference type="Proteomes" id="UP000689195">
    <property type="component" value="Unassembled WGS sequence"/>
</dbReference>
<dbReference type="OrthoDB" id="300717at2759"/>
<proteinExistence type="predicted"/>
<feature type="compositionally biased region" description="Low complexity" evidence="1">
    <location>
        <begin position="1"/>
        <end position="19"/>
    </location>
</feature>
<name>A0A8S1TBS3_9CILI</name>